<dbReference type="GO" id="GO:0000466">
    <property type="term" value="P:maturation of 5.8S rRNA from tricistronic rRNA transcript (SSU-rRNA, 5.8S rRNA, LSU-rRNA)"/>
    <property type="evidence" value="ECO:0007669"/>
    <property type="project" value="TreeGrafter"/>
</dbReference>
<dbReference type="InterPro" id="IPR039844">
    <property type="entry name" value="URB1"/>
</dbReference>
<name>A0A098VVK7_9MICR</name>
<dbReference type="HOGENOM" id="CLU_771799_0_0_1"/>
<sequence length="359" mass="41040">MIDSVAWATVCTYGASLSALDRKVFREIKNMDRDASYLVLAHQVLFAGRNTQSLALEGPAPKPNTLFKLSDPTAWIYSLNKSRLYKTIQFFPLHLCLTPAVGTGHRCSDENPAFPFMDESIYDPEFLVYYLLILLRYHPCNVAADRKFLRLFFSHHCFAVLVVMLSSECPYMREGAFQCLDIFSKRIFLLPNIVNEDFPEMRLVRWLSTLVQNIFSEQDRRDVSSGKTQLAPIVARLFAEYANVLTVENHQQPSALSSLPSFSIALYSELVKILISHSTLISNDLPIFTNFWFSTIPESAPVKRSFILKILRQGMKNSLDEEIFRKRHIIEHLLVHLLSISSASCLPDMVAILEVRAFY</sequence>
<dbReference type="InterPro" id="IPR032436">
    <property type="entry name" value="URB1_C"/>
</dbReference>
<dbReference type="GO" id="GO:0000463">
    <property type="term" value="P:maturation of LSU-rRNA from tricistronic rRNA transcript (SSU-rRNA, 5.8S rRNA, LSU-rRNA)"/>
    <property type="evidence" value="ECO:0007669"/>
    <property type="project" value="TreeGrafter"/>
</dbReference>
<dbReference type="VEuPathDB" id="MicrosporidiaDB:DI09_11p320"/>
<protein>
    <recommendedName>
        <fullName evidence="1">URB1 C-terminal domain-containing protein</fullName>
    </recommendedName>
</protein>
<evidence type="ECO:0000313" key="2">
    <source>
        <dbReference type="EMBL" id="KGG52987.1"/>
    </source>
</evidence>
<dbReference type="OrthoDB" id="72892at2759"/>
<comment type="caution">
    <text evidence="2">The sequence shown here is derived from an EMBL/GenBank/DDBJ whole genome shotgun (WGS) entry which is preliminary data.</text>
</comment>
<evidence type="ECO:0000313" key="3">
    <source>
        <dbReference type="Proteomes" id="UP000029725"/>
    </source>
</evidence>
<dbReference type="Pfam" id="PF16201">
    <property type="entry name" value="NopRA1"/>
    <property type="match status" value="1"/>
</dbReference>
<accession>A0A098VVK7</accession>
<dbReference type="Proteomes" id="UP000029725">
    <property type="component" value="Unassembled WGS sequence"/>
</dbReference>
<dbReference type="PANTHER" id="PTHR13500">
    <property type="entry name" value="NUCLEOLAR PRERIBOSOMAL-ASSOCIATED PROTEIN 1"/>
    <property type="match status" value="1"/>
</dbReference>
<evidence type="ECO:0000259" key="1">
    <source>
        <dbReference type="Pfam" id="PF16201"/>
    </source>
</evidence>
<keyword evidence="3" id="KW-1185">Reference proteome</keyword>
<gene>
    <name evidence="2" type="ORF">DI09_11p320</name>
</gene>
<dbReference type="RefSeq" id="XP_013239414.1">
    <property type="nucleotide sequence ID" value="XM_013383960.1"/>
</dbReference>
<dbReference type="GO" id="GO:0005730">
    <property type="term" value="C:nucleolus"/>
    <property type="evidence" value="ECO:0007669"/>
    <property type="project" value="TreeGrafter"/>
</dbReference>
<dbReference type="GeneID" id="25258142"/>
<dbReference type="PANTHER" id="PTHR13500:SF0">
    <property type="entry name" value="NUCLEOLAR PRE-RIBOSOMAL-ASSOCIATED PROTEIN 1"/>
    <property type="match status" value="1"/>
</dbReference>
<dbReference type="AlphaFoldDB" id="A0A098VVK7"/>
<proteinExistence type="predicted"/>
<feature type="domain" description="URB1 C-terminal" evidence="1">
    <location>
        <begin position="158"/>
        <end position="339"/>
    </location>
</feature>
<dbReference type="EMBL" id="JMKJ01000022">
    <property type="protein sequence ID" value="KGG52987.1"/>
    <property type="molecule type" value="Genomic_DNA"/>
</dbReference>
<organism evidence="2 3">
    <name type="scientific">Mitosporidium daphniae</name>
    <dbReference type="NCBI Taxonomy" id="1485682"/>
    <lineage>
        <taxon>Eukaryota</taxon>
        <taxon>Fungi</taxon>
        <taxon>Fungi incertae sedis</taxon>
        <taxon>Microsporidia</taxon>
        <taxon>Mitosporidium</taxon>
    </lineage>
</organism>
<reference evidence="2 3" key="1">
    <citation type="submission" date="2014-04" db="EMBL/GenBank/DDBJ databases">
        <title>A new species of microsporidia sheds light on the evolution of extreme parasitism.</title>
        <authorList>
            <person name="Haag K.L."/>
            <person name="James T.Y."/>
            <person name="Larsson R."/>
            <person name="Schaer T.M."/>
            <person name="Refardt D."/>
            <person name="Pombert J.-F."/>
            <person name="Ebert D."/>
        </authorList>
    </citation>
    <scope>NUCLEOTIDE SEQUENCE [LARGE SCALE GENOMIC DNA]</scope>
    <source>
        <strain evidence="2 3">UGP3</strain>
        <tissue evidence="2">Spores</tissue>
    </source>
</reference>